<sequence length="525" mass="57142">MSISWQQQNETRLTLHTGTASWYYYWAKHNAFCGLFITTTLSSVLLAADVLHWAVSESRYHTIVAHRASVGLTVQVLYGLLGLFHVTVVCRLINYATRLRMNKSAVSLDILRTWVDMSLPRIYWDLPLRYFFPLALVVVFSIVPSALWAGAVTPTLTEDTTLGVLWVPSYGSVSMIKEYPSEIGAAESSLRAQQGFFTYSVGTRLTGDLLSSAASATTVDNSPRIHSKLDNTQFHYIGCSYGVGAAIGLSDYPITGIELATGYTYQEASYLANVSCIYNSSTNFLINDNTGRELLYAAAGNLPDSVESPEYSNYVGYSESAIVAIGVAHSELSPRRFMAITAGESYAFLNATQCTLDFAPTLFNISVNLPNRTTAVTPDHGIPDFNVERNLTRTVVRQLELISNDLTNLCVSLLGDALNSSIGAWNISQGGRAVTEAEATLAGLTNSVIAMTDDMTAAYASAQLMVGRFSVEQTAVVQLSAARFGQTAYVYAIFGLNLAILLIVVAEAVRTSGWKDLGQFNHLDI</sequence>
<keyword evidence="1" id="KW-1133">Transmembrane helix</keyword>
<keyword evidence="1" id="KW-0472">Membrane</keyword>
<name>A0A8E2EZ42_9PEZI</name>
<dbReference type="Proteomes" id="UP000250140">
    <property type="component" value="Unassembled WGS sequence"/>
</dbReference>
<evidence type="ECO:0008006" key="4">
    <source>
        <dbReference type="Google" id="ProtNLM"/>
    </source>
</evidence>
<evidence type="ECO:0000313" key="2">
    <source>
        <dbReference type="EMBL" id="OCL07572.1"/>
    </source>
</evidence>
<feature type="transmembrane region" description="Helical" evidence="1">
    <location>
        <begin position="488"/>
        <end position="509"/>
    </location>
</feature>
<dbReference type="AlphaFoldDB" id="A0A8E2EZ42"/>
<accession>A0A8E2EZ42</accession>
<proteinExistence type="predicted"/>
<organism evidence="2 3">
    <name type="scientific">Glonium stellatum</name>
    <dbReference type="NCBI Taxonomy" id="574774"/>
    <lineage>
        <taxon>Eukaryota</taxon>
        <taxon>Fungi</taxon>
        <taxon>Dikarya</taxon>
        <taxon>Ascomycota</taxon>
        <taxon>Pezizomycotina</taxon>
        <taxon>Dothideomycetes</taxon>
        <taxon>Pleosporomycetidae</taxon>
        <taxon>Gloniales</taxon>
        <taxon>Gloniaceae</taxon>
        <taxon>Glonium</taxon>
    </lineage>
</organism>
<keyword evidence="1" id="KW-0812">Transmembrane</keyword>
<feature type="transmembrane region" description="Helical" evidence="1">
    <location>
        <begin position="31"/>
        <end position="55"/>
    </location>
</feature>
<keyword evidence="3" id="KW-1185">Reference proteome</keyword>
<evidence type="ECO:0000256" key="1">
    <source>
        <dbReference type="SAM" id="Phobius"/>
    </source>
</evidence>
<feature type="transmembrane region" description="Helical" evidence="1">
    <location>
        <begin position="130"/>
        <end position="151"/>
    </location>
</feature>
<dbReference type="EMBL" id="KV749839">
    <property type="protein sequence ID" value="OCL07572.1"/>
    <property type="molecule type" value="Genomic_DNA"/>
</dbReference>
<dbReference type="OrthoDB" id="529273at2759"/>
<feature type="transmembrane region" description="Helical" evidence="1">
    <location>
        <begin position="75"/>
        <end position="93"/>
    </location>
</feature>
<reference evidence="2 3" key="1">
    <citation type="journal article" date="2016" name="Nat. Commun.">
        <title>Ectomycorrhizal ecology is imprinted in the genome of the dominant symbiotic fungus Cenococcum geophilum.</title>
        <authorList>
            <consortium name="DOE Joint Genome Institute"/>
            <person name="Peter M."/>
            <person name="Kohler A."/>
            <person name="Ohm R.A."/>
            <person name="Kuo A."/>
            <person name="Krutzmann J."/>
            <person name="Morin E."/>
            <person name="Arend M."/>
            <person name="Barry K.W."/>
            <person name="Binder M."/>
            <person name="Choi C."/>
            <person name="Clum A."/>
            <person name="Copeland A."/>
            <person name="Grisel N."/>
            <person name="Haridas S."/>
            <person name="Kipfer T."/>
            <person name="LaButti K."/>
            <person name="Lindquist E."/>
            <person name="Lipzen A."/>
            <person name="Maire R."/>
            <person name="Meier B."/>
            <person name="Mihaltcheva S."/>
            <person name="Molinier V."/>
            <person name="Murat C."/>
            <person name="Poggeler S."/>
            <person name="Quandt C.A."/>
            <person name="Sperisen C."/>
            <person name="Tritt A."/>
            <person name="Tisserant E."/>
            <person name="Crous P.W."/>
            <person name="Henrissat B."/>
            <person name="Nehls U."/>
            <person name="Egli S."/>
            <person name="Spatafora J.W."/>
            <person name="Grigoriev I.V."/>
            <person name="Martin F.M."/>
        </authorList>
    </citation>
    <scope>NUCLEOTIDE SEQUENCE [LARGE SCALE GENOMIC DNA]</scope>
    <source>
        <strain evidence="2 3">CBS 207.34</strain>
    </source>
</reference>
<evidence type="ECO:0000313" key="3">
    <source>
        <dbReference type="Proteomes" id="UP000250140"/>
    </source>
</evidence>
<gene>
    <name evidence="2" type="ORF">AOQ84DRAFT_408733</name>
</gene>
<protein>
    <recommendedName>
        <fullName evidence="4">Transmembrane protein</fullName>
    </recommendedName>
</protein>